<gene>
    <name evidence="2" type="ORF">HS096_04070</name>
</gene>
<protein>
    <submittedName>
        <fullName evidence="2">Uncharacterized protein</fullName>
    </submittedName>
</protein>
<dbReference type="EMBL" id="JABTTY010000001">
    <property type="protein sequence ID" value="MBE7525531.1"/>
    <property type="molecule type" value="Genomic_DNA"/>
</dbReference>
<sequence>MPQTVPAFAEPLIVALKRQKGGETAAIRAVIAKARNLADKAEEIRQKHRVAARKEVESLLRTRAPLTEEAKRFMASLAKEVQRRREHSGIRSDSWEREFAALPHRIPPGWLKMYVSGLLEPADMAPEPLWSEERVLHHVPPKTVEAFYDCVLLENQLLPWRIGRDRLSMSAASQLLRNAEETMDRLCSRLPNMSDAELHRLERCLREAHESL</sequence>
<feature type="coiled-coil region" evidence="1">
    <location>
        <begin position="27"/>
        <end position="54"/>
    </location>
</feature>
<evidence type="ECO:0000256" key="1">
    <source>
        <dbReference type="SAM" id="Coils"/>
    </source>
</evidence>
<name>A0A928TR25_UNCKA</name>
<reference evidence="2" key="1">
    <citation type="submission" date="2020-05" db="EMBL/GenBank/DDBJ databases">
        <title>High-Quality Genomes of Partial-Nitritation/Anammox System by Hierarchical Clustering Based Hybrid Assembly.</title>
        <authorList>
            <person name="Liu L."/>
            <person name="Wang Y."/>
            <person name="Che Y."/>
            <person name="Chen Y."/>
            <person name="Xia Y."/>
            <person name="Luo R."/>
            <person name="Cheng S.H."/>
            <person name="Zheng C."/>
            <person name="Zhang T."/>
        </authorList>
    </citation>
    <scope>NUCLEOTIDE SEQUENCE</scope>
    <source>
        <strain evidence="2">H1_PAT1</strain>
    </source>
</reference>
<evidence type="ECO:0000313" key="2">
    <source>
        <dbReference type="EMBL" id="MBE7525531.1"/>
    </source>
</evidence>
<accession>A0A928TR25</accession>
<comment type="caution">
    <text evidence="2">The sequence shown here is derived from an EMBL/GenBank/DDBJ whole genome shotgun (WGS) entry which is preliminary data.</text>
</comment>
<keyword evidence="1" id="KW-0175">Coiled coil</keyword>
<organism evidence="2 3">
    <name type="scientific">candidate division WWE3 bacterium</name>
    <dbReference type="NCBI Taxonomy" id="2053526"/>
    <lineage>
        <taxon>Bacteria</taxon>
        <taxon>Katanobacteria</taxon>
    </lineage>
</organism>
<dbReference type="AlphaFoldDB" id="A0A928TR25"/>
<evidence type="ECO:0000313" key="3">
    <source>
        <dbReference type="Proteomes" id="UP000710385"/>
    </source>
</evidence>
<dbReference type="Proteomes" id="UP000710385">
    <property type="component" value="Unassembled WGS sequence"/>
</dbReference>
<proteinExistence type="predicted"/>